<sequence>MCQNPWISNYLSHVKLCGQGLGSDPHIRPGNHRLLQKRALSFHREFNHEEEKEAVVRSITDIDVSLLAALPKVSELRKRFEGIHTSISDWDMNRKERIARRLEGIESGDVPPSLLPSMVAHRLLEEDTPRYTRSSEDTPRYARNSEDTPLYIGMAERSPLYTKTPEDTRRYVQPNEEALGYIRTSADPSHYIRKTQDTPQYSRGTENASQYTRGLENASQYSRGTENASQYSRGLENASQYSRGLENASQYSRGTENASQYSRGTENASQYSRGTENTSQYSRGTENASQYSRGTENDSQYSRGTEDTSQYSRGTENASQYSRGTENASQYRRGTENASQYSRGTEDTSQYSRGTENASQYSSRTEVTPQYSHTTEEKLYSRSSEPHEPGTVTSQRNSKDSLHTPEQQQQKSEPQSAPQIPVYSSSVTTDGPQLESKAQRIARYKAERRRQLAERYGISLDLDTDTGYTSRYTRPRREQERPSQPPPPALRKDALPPPTDTLLQVRQAPAVIRLGSFITFTVSRMWNIKAYMLKCMSVPPVSPESTLTRVDSFAERERLLNLENQRRTAPVEQTSAYMEVTPLSPSRAPNPELSQSSMVPSSWDVPKQTSVSSSILTSSWDVPKETSVSSSILTSSWDVPKQTSVSSSILTSSWDVPKQTSVSSSILTSSWDVPKQTSVSSKLTSSSGDMLIDQQPQAVLSRQGVRTRERLIRGVNRQTSSDQGPNSELVMSRKHTQTTTHPHHTTVLPLPPAPEPAPDLCSTCPTYLSMSSRPTLTAAPQEEAPDRGEVKTEGLLRSRKAVLPSEIFRHEKTNEEPKRGHIEEQLGPRSQSRETEVRSVHVSRERSPNRRDVWDPQVSVSQLRNSYMESTSTSPGTRRAPKSCVSSDFTSTEGDEETLDERAKLSVAAKRSLFRELEKSVEVPKGLSRKAVLDRRLRRGQDRSRTQPVTTEEVVIAATDPCDVLQPGGALTSLGASVDLSWLQTQDSLQAASQRSAPVRDVLQMEKVQTVLMERQQDPLPRSQPQTQLHAQPHAQTQTLPQTQPQSQPHTHPNTQTQPHTQPHSEPQIQPQTQPHTHSSTQPQIQPHAQPQIQEEPDLCTLSLAEKMELFNRLARPPTRVVRTRGDPRNRRANARYQTQPITQEDMQQLQSGHSVVQSFPSAGTVSTSRAGDIQTNIRRPAQKLLDPPLDPPTELPTDPPTELPIDPPSRPQQASHVSSGDKRKRSSPEGGVRQPALPQPQPLSMSQPGREAEGRGQEEESYRAEPKRDVPIAAGTEESQSGRRACGGLLDSSQQLPQAVPPPHRRGQSSEADSATQPEEDDQPSETRIARHMSIKERVALLKRSGEDDWRSRINRKQEVTPVAHGNAQILDEEMKEESKDQPCPRPVQAEDPHPWRRKRAADMDVDNQPRAADMDVDSQPVEMSIQERKQLICAREEAWKSSGHGAANDSTQFTVAARMVKKGLASPSALQSAAPAKPKNNCVAISKPQEDEEEMLPTAGGFLML</sequence>
<feature type="compositionally biased region" description="Basic residues" evidence="1">
    <location>
        <begin position="732"/>
        <end position="744"/>
    </location>
</feature>
<name>A0AAW0MKU0_9GOBI</name>
<feature type="compositionally biased region" description="Basic and acidic residues" evidence="1">
    <location>
        <begin position="374"/>
        <end position="388"/>
    </location>
</feature>
<evidence type="ECO:0000256" key="1">
    <source>
        <dbReference type="SAM" id="MobiDB-lite"/>
    </source>
</evidence>
<comment type="caution">
    <text evidence="2">The sequence shown here is derived from an EMBL/GenBank/DDBJ whole genome shotgun (WGS) entry which is preliminary data.</text>
</comment>
<feature type="region of interest" description="Disordered" evidence="1">
    <location>
        <begin position="713"/>
        <end position="747"/>
    </location>
</feature>
<feature type="compositionally biased region" description="Basic and acidic residues" evidence="1">
    <location>
        <begin position="807"/>
        <end position="854"/>
    </location>
</feature>
<feature type="compositionally biased region" description="Basic and acidic residues" evidence="1">
    <location>
        <begin position="1335"/>
        <end position="1360"/>
    </location>
</feature>
<feature type="compositionally biased region" description="Polar residues" evidence="1">
    <location>
        <begin position="1136"/>
        <end position="1178"/>
    </location>
</feature>
<dbReference type="Proteomes" id="UP001460270">
    <property type="component" value="Unassembled WGS sequence"/>
</dbReference>
<gene>
    <name evidence="2" type="ORF">WMY93_029781</name>
</gene>
<accession>A0AAW0MKU0</accession>
<feature type="compositionally biased region" description="Basic and acidic residues" evidence="1">
    <location>
        <begin position="1378"/>
        <end position="1396"/>
    </location>
</feature>
<organism evidence="2 3">
    <name type="scientific">Mugilogobius chulae</name>
    <name type="common">yellowstripe goby</name>
    <dbReference type="NCBI Taxonomy" id="88201"/>
    <lineage>
        <taxon>Eukaryota</taxon>
        <taxon>Metazoa</taxon>
        <taxon>Chordata</taxon>
        <taxon>Craniata</taxon>
        <taxon>Vertebrata</taxon>
        <taxon>Euteleostomi</taxon>
        <taxon>Actinopterygii</taxon>
        <taxon>Neopterygii</taxon>
        <taxon>Teleostei</taxon>
        <taxon>Neoteleostei</taxon>
        <taxon>Acanthomorphata</taxon>
        <taxon>Gobiaria</taxon>
        <taxon>Gobiiformes</taxon>
        <taxon>Gobioidei</taxon>
        <taxon>Gobiidae</taxon>
        <taxon>Gobionellinae</taxon>
        <taxon>Mugilogobius</taxon>
    </lineage>
</organism>
<proteinExistence type="predicted"/>
<feature type="compositionally biased region" description="Polar residues" evidence="1">
    <location>
        <begin position="858"/>
        <end position="876"/>
    </location>
</feature>
<feature type="compositionally biased region" description="Basic and acidic residues" evidence="1">
    <location>
        <begin position="1251"/>
        <end position="1271"/>
    </location>
</feature>
<feature type="compositionally biased region" description="Low complexity" evidence="1">
    <location>
        <begin position="1032"/>
        <end position="1093"/>
    </location>
</feature>
<feature type="region of interest" description="Disordered" evidence="1">
    <location>
        <begin position="582"/>
        <end position="605"/>
    </location>
</feature>
<evidence type="ECO:0008006" key="4">
    <source>
        <dbReference type="Google" id="ProtNLM"/>
    </source>
</evidence>
<dbReference type="EMBL" id="JBBPFD010000022">
    <property type="protein sequence ID" value="KAK7881372.1"/>
    <property type="molecule type" value="Genomic_DNA"/>
</dbReference>
<feature type="region of interest" description="Disordered" evidence="1">
    <location>
        <begin position="1016"/>
        <end position="1093"/>
    </location>
</feature>
<feature type="region of interest" description="Disordered" evidence="1">
    <location>
        <begin position="180"/>
        <end position="436"/>
    </location>
</feature>
<feature type="region of interest" description="Disordered" evidence="1">
    <location>
        <begin position="1116"/>
        <end position="1424"/>
    </location>
</feature>
<feature type="region of interest" description="Disordered" evidence="1">
    <location>
        <begin position="127"/>
        <end position="146"/>
    </location>
</feature>
<feature type="compositionally biased region" description="Polar residues" evidence="1">
    <location>
        <begin position="422"/>
        <end position="431"/>
    </location>
</feature>
<keyword evidence="3" id="KW-1185">Reference proteome</keyword>
<feature type="region of interest" description="Disordered" evidence="1">
    <location>
        <begin position="805"/>
        <end position="896"/>
    </location>
</feature>
<protein>
    <recommendedName>
        <fullName evidence="4">Supervillin</fullName>
    </recommendedName>
</protein>
<feature type="compositionally biased region" description="Polar residues" evidence="1">
    <location>
        <begin position="716"/>
        <end position="726"/>
    </location>
</feature>
<feature type="compositionally biased region" description="Polar residues" evidence="1">
    <location>
        <begin position="197"/>
        <end position="373"/>
    </location>
</feature>
<reference evidence="3" key="1">
    <citation type="submission" date="2024-04" db="EMBL/GenBank/DDBJ databases">
        <title>Salinicola lusitanus LLJ914,a marine bacterium isolated from the Okinawa Trough.</title>
        <authorList>
            <person name="Li J."/>
        </authorList>
    </citation>
    <scope>NUCLEOTIDE SEQUENCE [LARGE SCALE GENOMIC DNA]</scope>
</reference>
<feature type="compositionally biased region" description="Low complexity" evidence="1">
    <location>
        <begin position="405"/>
        <end position="419"/>
    </location>
</feature>
<feature type="compositionally biased region" description="Pro residues" evidence="1">
    <location>
        <begin position="1189"/>
        <end position="1211"/>
    </location>
</feature>
<feature type="compositionally biased region" description="Pro residues" evidence="1">
    <location>
        <begin position="483"/>
        <end position="499"/>
    </location>
</feature>
<feature type="region of interest" description="Disordered" evidence="1">
    <location>
        <begin position="463"/>
        <end position="499"/>
    </location>
</feature>
<evidence type="ECO:0000313" key="3">
    <source>
        <dbReference type="Proteomes" id="UP001460270"/>
    </source>
</evidence>
<evidence type="ECO:0000313" key="2">
    <source>
        <dbReference type="EMBL" id="KAK7881372.1"/>
    </source>
</evidence>